<dbReference type="HOGENOM" id="CLU_2120961_0_0_1"/>
<dbReference type="GeneID" id="9378309"/>
<comment type="caution">
    <text evidence="2">The sequence shown here is derived from an EMBL/GenBank/DDBJ whole genome shotgun (WGS) entry which is preliminary data.</text>
</comment>
<evidence type="ECO:0000256" key="1">
    <source>
        <dbReference type="SAM" id="MobiDB-lite"/>
    </source>
</evidence>
<dbReference type="VEuPathDB" id="FungiDB:CC1G_14283"/>
<evidence type="ECO:0000313" key="3">
    <source>
        <dbReference type="Proteomes" id="UP000001861"/>
    </source>
</evidence>
<proteinExistence type="predicted"/>
<evidence type="ECO:0000313" key="2">
    <source>
        <dbReference type="EMBL" id="EFI28259.1"/>
    </source>
</evidence>
<dbReference type="EMBL" id="AACS02000003">
    <property type="protein sequence ID" value="EFI28259.1"/>
    <property type="molecule type" value="Genomic_DNA"/>
</dbReference>
<protein>
    <submittedName>
        <fullName evidence="2">Uncharacterized protein</fullName>
    </submittedName>
</protein>
<dbReference type="KEGG" id="cci:CC1G_14283"/>
<reference evidence="2 3" key="1">
    <citation type="journal article" date="2010" name="Proc. Natl. Acad. Sci. U.S.A.">
        <title>Insights into evolution of multicellular fungi from the assembled chromosomes of the mushroom Coprinopsis cinerea (Coprinus cinereus).</title>
        <authorList>
            <person name="Stajich J.E."/>
            <person name="Wilke S.K."/>
            <person name="Ahren D."/>
            <person name="Au C.H."/>
            <person name="Birren B.W."/>
            <person name="Borodovsky M."/>
            <person name="Burns C."/>
            <person name="Canback B."/>
            <person name="Casselton L.A."/>
            <person name="Cheng C.K."/>
            <person name="Deng J."/>
            <person name="Dietrich F.S."/>
            <person name="Fargo D.C."/>
            <person name="Farman M.L."/>
            <person name="Gathman A.C."/>
            <person name="Goldberg J."/>
            <person name="Guigo R."/>
            <person name="Hoegger P.J."/>
            <person name="Hooker J.B."/>
            <person name="Huggins A."/>
            <person name="James T.Y."/>
            <person name="Kamada T."/>
            <person name="Kilaru S."/>
            <person name="Kodira C."/>
            <person name="Kues U."/>
            <person name="Kupfer D."/>
            <person name="Kwan H.S."/>
            <person name="Lomsadze A."/>
            <person name="Li W."/>
            <person name="Lilly W.W."/>
            <person name="Ma L.J."/>
            <person name="Mackey A.J."/>
            <person name="Manning G."/>
            <person name="Martin F."/>
            <person name="Muraguchi H."/>
            <person name="Natvig D.O."/>
            <person name="Palmerini H."/>
            <person name="Ramesh M.A."/>
            <person name="Rehmeyer C.J."/>
            <person name="Roe B.A."/>
            <person name="Shenoy N."/>
            <person name="Stanke M."/>
            <person name="Ter-Hovhannisyan V."/>
            <person name="Tunlid A."/>
            <person name="Velagapudi R."/>
            <person name="Vision T.J."/>
            <person name="Zeng Q."/>
            <person name="Zolan M.E."/>
            <person name="Pukkila P.J."/>
        </authorList>
    </citation>
    <scope>NUCLEOTIDE SEQUENCE [LARGE SCALE GENOMIC DNA]</scope>
    <source>
        <strain evidence="3">Okayama-7 / 130 / ATCC MYA-4618 / FGSC 9003</strain>
    </source>
</reference>
<dbReference type="Proteomes" id="UP000001861">
    <property type="component" value="Unassembled WGS sequence"/>
</dbReference>
<name>D6RLG5_COPC7</name>
<accession>D6RLG5</accession>
<dbReference type="InParanoid" id="D6RLG5"/>
<organism evidence="2 3">
    <name type="scientific">Coprinopsis cinerea (strain Okayama-7 / 130 / ATCC MYA-4618 / FGSC 9003)</name>
    <name type="common">Inky cap fungus</name>
    <name type="synonym">Hormographiella aspergillata</name>
    <dbReference type="NCBI Taxonomy" id="240176"/>
    <lineage>
        <taxon>Eukaryota</taxon>
        <taxon>Fungi</taxon>
        <taxon>Dikarya</taxon>
        <taxon>Basidiomycota</taxon>
        <taxon>Agaricomycotina</taxon>
        <taxon>Agaricomycetes</taxon>
        <taxon>Agaricomycetidae</taxon>
        <taxon>Agaricales</taxon>
        <taxon>Agaricineae</taxon>
        <taxon>Psathyrellaceae</taxon>
        <taxon>Coprinopsis</taxon>
    </lineage>
</organism>
<gene>
    <name evidence="2" type="ORF">CC1G_14283</name>
</gene>
<feature type="region of interest" description="Disordered" evidence="1">
    <location>
        <begin position="1"/>
        <end position="27"/>
    </location>
</feature>
<feature type="compositionally biased region" description="Gly residues" evidence="1">
    <location>
        <begin position="1"/>
        <end position="11"/>
    </location>
</feature>
<dbReference type="AlphaFoldDB" id="D6RLG5"/>
<dbReference type="RefSeq" id="XP_002911753.1">
    <property type="nucleotide sequence ID" value="XM_002911707.1"/>
</dbReference>
<keyword evidence="3" id="KW-1185">Reference proteome</keyword>
<sequence length="114" mass="12288">MTRGDSGGLGTAAGDNDRGDGTREGLNAAFSREKDGIGLRRDNIPLLSLGRESETVTGEVVRWGWALLGEVELCWAHVEIEKALLQGQVPSSGSQILDWEIPDRDPFLQPLSGD</sequence>